<dbReference type="EMBL" id="JACTNZ010000005">
    <property type="protein sequence ID" value="KAG5550657.1"/>
    <property type="molecule type" value="Genomic_DNA"/>
</dbReference>
<gene>
    <name evidence="1" type="ORF">RHGRI_015566</name>
</gene>
<sequence>MEGSISSDYGRDDPDFGIICFCGEPAPLTKSTTQSNPGRRFFGCANFKVRFWYEPNLMLLWFVQAETLI</sequence>
<keyword evidence="2" id="KW-1185">Reference proteome</keyword>
<evidence type="ECO:0008006" key="3">
    <source>
        <dbReference type="Google" id="ProtNLM"/>
    </source>
</evidence>
<dbReference type="Proteomes" id="UP000823749">
    <property type="component" value="Chromosome 5"/>
</dbReference>
<organism evidence="1 2">
    <name type="scientific">Rhododendron griersonianum</name>
    <dbReference type="NCBI Taxonomy" id="479676"/>
    <lineage>
        <taxon>Eukaryota</taxon>
        <taxon>Viridiplantae</taxon>
        <taxon>Streptophyta</taxon>
        <taxon>Embryophyta</taxon>
        <taxon>Tracheophyta</taxon>
        <taxon>Spermatophyta</taxon>
        <taxon>Magnoliopsida</taxon>
        <taxon>eudicotyledons</taxon>
        <taxon>Gunneridae</taxon>
        <taxon>Pentapetalae</taxon>
        <taxon>asterids</taxon>
        <taxon>Ericales</taxon>
        <taxon>Ericaceae</taxon>
        <taxon>Ericoideae</taxon>
        <taxon>Rhodoreae</taxon>
        <taxon>Rhododendron</taxon>
    </lineage>
</organism>
<accession>A0AAV6KDT3</accession>
<evidence type="ECO:0000313" key="1">
    <source>
        <dbReference type="EMBL" id="KAG5550657.1"/>
    </source>
</evidence>
<protein>
    <recommendedName>
        <fullName evidence="3">Zinc finger GRF-type domain-containing protein</fullName>
    </recommendedName>
</protein>
<dbReference type="AlphaFoldDB" id="A0AAV6KDT3"/>
<evidence type="ECO:0000313" key="2">
    <source>
        <dbReference type="Proteomes" id="UP000823749"/>
    </source>
</evidence>
<proteinExistence type="predicted"/>
<name>A0AAV6KDT3_9ERIC</name>
<reference evidence="1" key="1">
    <citation type="submission" date="2020-08" db="EMBL/GenBank/DDBJ databases">
        <title>Plant Genome Project.</title>
        <authorList>
            <person name="Zhang R.-G."/>
        </authorList>
    </citation>
    <scope>NUCLEOTIDE SEQUENCE</scope>
    <source>
        <strain evidence="1">WSP0</strain>
        <tissue evidence="1">Leaf</tissue>
    </source>
</reference>
<comment type="caution">
    <text evidence="1">The sequence shown here is derived from an EMBL/GenBank/DDBJ whole genome shotgun (WGS) entry which is preliminary data.</text>
</comment>